<protein>
    <recommendedName>
        <fullName evidence="4">F5/8 type C domain-containing protein</fullName>
    </recommendedName>
</protein>
<organism evidence="2 3">
    <name type="scientific">Devosia honganensis</name>
    <dbReference type="NCBI Taxonomy" id="1610527"/>
    <lineage>
        <taxon>Bacteria</taxon>
        <taxon>Pseudomonadati</taxon>
        <taxon>Pseudomonadota</taxon>
        <taxon>Alphaproteobacteria</taxon>
        <taxon>Hyphomicrobiales</taxon>
        <taxon>Devosiaceae</taxon>
        <taxon>Devosia</taxon>
    </lineage>
</organism>
<evidence type="ECO:0000313" key="2">
    <source>
        <dbReference type="EMBL" id="MFC3704460.1"/>
    </source>
</evidence>
<proteinExistence type="predicted"/>
<comment type="caution">
    <text evidence="2">The sequence shown here is derived from an EMBL/GenBank/DDBJ whole genome shotgun (WGS) entry which is preliminary data.</text>
</comment>
<evidence type="ECO:0000313" key="3">
    <source>
        <dbReference type="Proteomes" id="UP001595613"/>
    </source>
</evidence>
<feature type="region of interest" description="Disordered" evidence="1">
    <location>
        <begin position="472"/>
        <end position="503"/>
    </location>
</feature>
<keyword evidence="3" id="KW-1185">Reference proteome</keyword>
<accession>A0ABV7WYT3</accession>
<reference evidence="3" key="1">
    <citation type="journal article" date="2019" name="Int. J. Syst. Evol. Microbiol.">
        <title>The Global Catalogue of Microorganisms (GCM) 10K type strain sequencing project: providing services to taxonomists for standard genome sequencing and annotation.</title>
        <authorList>
            <consortium name="The Broad Institute Genomics Platform"/>
            <consortium name="The Broad Institute Genome Sequencing Center for Infectious Disease"/>
            <person name="Wu L."/>
            <person name="Ma J."/>
        </authorList>
    </citation>
    <scope>NUCLEOTIDE SEQUENCE [LARGE SCALE GENOMIC DNA]</scope>
    <source>
        <strain evidence="3">KCTC 42281</strain>
    </source>
</reference>
<name>A0ABV7WYT3_9HYPH</name>
<dbReference type="RefSeq" id="WP_380096082.1">
    <property type="nucleotide sequence ID" value="NZ_JBHRYD010000004.1"/>
</dbReference>
<dbReference type="InterPro" id="IPR008979">
    <property type="entry name" value="Galactose-bd-like_sf"/>
</dbReference>
<dbReference type="EMBL" id="JBHRYD010000004">
    <property type="protein sequence ID" value="MFC3704460.1"/>
    <property type="molecule type" value="Genomic_DNA"/>
</dbReference>
<dbReference type="Proteomes" id="UP001595613">
    <property type="component" value="Unassembled WGS sequence"/>
</dbReference>
<evidence type="ECO:0000256" key="1">
    <source>
        <dbReference type="SAM" id="MobiDB-lite"/>
    </source>
</evidence>
<dbReference type="SUPFAM" id="SSF49785">
    <property type="entry name" value="Galactose-binding domain-like"/>
    <property type="match status" value="1"/>
</dbReference>
<evidence type="ECO:0008006" key="4">
    <source>
        <dbReference type="Google" id="ProtNLM"/>
    </source>
</evidence>
<sequence>MTLPTWYDAGTVSVAGGSATVTGTNTLWGGDAIMTGDLFCDPAQPSVPPQRIKQVVSDTELELWAPWPGSAMTEASYEIRYVGIIERSTAQSRRVLEDMQAINANRQGLFFRFDNATANSDPGAGRLRLNNADPAQVTAIYVDDLDASGASVAGEIDSWGATVAPVRGRIWLRSISNPSSFHSYSVIAAVVDGTGYRILTVVHVGGSGGFAADDGLMMAFVPNGSQGAGYSYSAEVLDMDGLEIYEEEAPGFRVWVFDLGGINANRSGVVELNDEGGWDIAAIFTGPQGEQGLQGFRGWSPVLAVVADTERRVVRLVDYTGGEGTKPTAGIGMYVGPDGMVSDPGDATNVRGATGDIEGLTSFWVGRVTVDTTAAAARTGLGIVLASQGEAEAGTDNTRYMTPLRTAQAIQKLVPPSKDYDLEISQIALKLAMMEGEAWAYGGGPNGNGYADDLTSLDQIDVAGATNLDTSEAGVLKPSQPNPVNQVDAHAGPTSSSGTASASSELSGSYPAWKAFDGLGGASSAWVAQSASSVGTPEWISYAWSGPSRSVGSYSIQATNSDLNRTPRDWTLQGWDGSEWLTLDTRSGQTGWTANQVRTFTAQAIIACSEHRIVITMNNGGAYVQMSEVQLFNHPPFNDLTVASEPFTADAPPTEMRLLAMVEEVDAAVIGDDYVFEVSRDGTDWTIITMEQVALDIPGRKMFSGVADVSGLDPGTSLKWRLSTTAVMVKLHDYVIHWRD</sequence>
<gene>
    <name evidence="2" type="ORF">ACFOOL_06805</name>
</gene>
<dbReference type="Gene3D" id="2.60.120.260">
    <property type="entry name" value="Galactose-binding domain-like"/>
    <property type="match status" value="1"/>
</dbReference>
<feature type="compositionally biased region" description="Low complexity" evidence="1">
    <location>
        <begin position="494"/>
        <end position="503"/>
    </location>
</feature>